<dbReference type="InterPro" id="IPR027396">
    <property type="entry name" value="DsrEFH-like"/>
</dbReference>
<dbReference type="InterPro" id="IPR003787">
    <property type="entry name" value="Sulphur_relay_DsrE/F-like"/>
</dbReference>
<accession>A0A160TEM0</accession>
<dbReference type="Pfam" id="PF02635">
    <property type="entry name" value="DsrE"/>
    <property type="match status" value="1"/>
</dbReference>
<dbReference type="InterPro" id="IPR017462">
    <property type="entry name" value="Sulphur_relay_TusC/DsrF"/>
</dbReference>
<evidence type="ECO:0000256" key="1">
    <source>
        <dbReference type="ARBA" id="ARBA00005996"/>
    </source>
</evidence>
<reference evidence="2" key="1">
    <citation type="submission" date="2015-10" db="EMBL/GenBank/DDBJ databases">
        <authorList>
            <person name="Gilbert D.G."/>
        </authorList>
    </citation>
    <scope>NUCLEOTIDE SEQUENCE</scope>
</reference>
<protein>
    <submittedName>
        <fullName evidence="2">Uncharacterized protein</fullName>
    </submittedName>
</protein>
<comment type="similarity">
    <text evidence="1">Belongs to the DsrF/TusC family.</text>
</comment>
<sequence>MKKLLITINTAPTPDTETLEFVLAMLAFDHEVRLTFIGDGIFWLITNQQARKPAGKSPQKLIAALEMYGCEHITYFENQLTARGLATTNINQSATSLSEEAYASWQADADHCMVL</sequence>
<organism evidence="2">
    <name type="scientific">hydrothermal vent metagenome</name>
    <dbReference type="NCBI Taxonomy" id="652676"/>
    <lineage>
        <taxon>unclassified sequences</taxon>
        <taxon>metagenomes</taxon>
        <taxon>ecological metagenomes</taxon>
    </lineage>
</organism>
<dbReference type="Gene3D" id="3.40.1260.10">
    <property type="entry name" value="DsrEFH-like"/>
    <property type="match status" value="1"/>
</dbReference>
<dbReference type="AlphaFoldDB" id="A0A160TEM0"/>
<dbReference type="SUPFAM" id="SSF75169">
    <property type="entry name" value="DsrEFH-like"/>
    <property type="match status" value="1"/>
</dbReference>
<name>A0A160TEM0_9ZZZZ</name>
<evidence type="ECO:0000313" key="2">
    <source>
        <dbReference type="EMBL" id="CUS41604.1"/>
    </source>
</evidence>
<dbReference type="PANTHER" id="PTHR38780">
    <property type="entry name" value="PROTEIN TUSC"/>
    <property type="match status" value="1"/>
</dbReference>
<dbReference type="PANTHER" id="PTHR38780:SF1">
    <property type="entry name" value="PROTEIN TUSC"/>
    <property type="match status" value="1"/>
</dbReference>
<proteinExistence type="inferred from homology"/>
<gene>
    <name evidence="2" type="ORF">MGWOODY_Tha1678</name>
</gene>
<dbReference type="EMBL" id="CZQC01000048">
    <property type="protein sequence ID" value="CUS41604.1"/>
    <property type="molecule type" value="Genomic_DNA"/>
</dbReference>